<evidence type="ECO:0000313" key="3">
    <source>
        <dbReference type="EMBL" id="SVD41314.1"/>
    </source>
</evidence>
<reference evidence="3" key="1">
    <citation type="submission" date="2018-05" db="EMBL/GenBank/DDBJ databases">
        <authorList>
            <person name="Lanie J.A."/>
            <person name="Ng W.-L."/>
            <person name="Kazmierczak K.M."/>
            <person name="Andrzejewski T.M."/>
            <person name="Davidsen T.M."/>
            <person name="Wayne K.J."/>
            <person name="Tettelin H."/>
            <person name="Glass J.I."/>
            <person name="Rusch D."/>
            <person name="Podicherti R."/>
            <person name="Tsui H.-C.T."/>
            <person name="Winkler M.E."/>
        </authorList>
    </citation>
    <scope>NUCLEOTIDE SEQUENCE</scope>
</reference>
<evidence type="ECO:0000256" key="1">
    <source>
        <dbReference type="ARBA" id="ARBA00006056"/>
    </source>
</evidence>
<proteinExistence type="inferred from homology"/>
<dbReference type="Gene3D" id="3.30.1370.60">
    <property type="entry name" value="Hypothetical oxidoreductase yiak, domain 2"/>
    <property type="match status" value="1"/>
</dbReference>
<dbReference type="InterPro" id="IPR036111">
    <property type="entry name" value="Mal/L-sulfo/L-lacto_DH-like_sf"/>
</dbReference>
<dbReference type="SUPFAM" id="SSF89733">
    <property type="entry name" value="L-sulfolactate dehydrogenase-like"/>
    <property type="match status" value="1"/>
</dbReference>
<keyword evidence="2" id="KW-0560">Oxidoreductase</keyword>
<dbReference type="AlphaFoldDB" id="A0A382V4C1"/>
<comment type="similarity">
    <text evidence="1">Belongs to the LDH2/MDH2 oxidoreductase family.</text>
</comment>
<organism evidence="3">
    <name type="scientific">marine metagenome</name>
    <dbReference type="NCBI Taxonomy" id="408172"/>
    <lineage>
        <taxon>unclassified sequences</taxon>
        <taxon>metagenomes</taxon>
        <taxon>ecological metagenomes</taxon>
    </lineage>
</organism>
<dbReference type="Pfam" id="PF02615">
    <property type="entry name" value="Ldh_2"/>
    <property type="match status" value="1"/>
</dbReference>
<sequence length="131" mass="14144">MATIPLTLDEIYDLAKKTLLFNGCDEANADSVATTVRDAERDGSISHGLFRIPGYVASLRSKKVDGKAKPIIKELTQNAIQVNGNYGFAPIAIKVGIPKLAKITKKFGVGVLAIINTHHFAALWHETESLA</sequence>
<dbReference type="InterPro" id="IPR043143">
    <property type="entry name" value="Mal/L-sulf/L-lact_DH-like_NADP"/>
</dbReference>
<protein>
    <recommendedName>
        <fullName evidence="4">Ldh family oxidoreductase</fullName>
    </recommendedName>
</protein>
<evidence type="ECO:0000256" key="2">
    <source>
        <dbReference type="ARBA" id="ARBA00023002"/>
    </source>
</evidence>
<dbReference type="GO" id="GO:0016491">
    <property type="term" value="F:oxidoreductase activity"/>
    <property type="evidence" value="ECO:0007669"/>
    <property type="project" value="UniProtKB-KW"/>
</dbReference>
<feature type="non-terminal residue" evidence="3">
    <location>
        <position position="131"/>
    </location>
</feature>
<gene>
    <name evidence="3" type="ORF">METZ01_LOCUS394168</name>
</gene>
<dbReference type="PANTHER" id="PTHR11091">
    <property type="entry name" value="OXIDOREDUCTASE-RELATED"/>
    <property type="match status" value="1"/>
</dbReference>
<evidence type="ECO:0008006" key="4">
    <source>
        <dbReference type="Google" id="ProtNLM"/>
    </source>
</evidence>
<name>A0A382V4C1_9ZZZZ</name>
<dbReference type="PANTHER" id="PTHR11091:SF0">
    <property type="entry name" value="MALATE DEHYDROGENASE"/>
    <property type="match status" value="1"/>
</dbReference>
<dbReference type="EMBL" id="UINC01149071">
    <property type="protein sequence ID" value="SVD41314.1"/>
    <property type="molecule type" value="Genomic_DNA"/>
</dbReference>
<dbReference type="Gene3D" id="1.10.1530.10">
    <property type="match status" value="1"/>
</dbReference>
<dbReference type="InterPro" id="IPR043144">
    <property type="entry name" value="Mal/L-sulf/L-lact_DH-like_ah"/>
</dbReference>
<accession>A0A382V4C1</accession>
<dbReference type="InterPro" id="IPR003767">
    <property type="entry name" value="Malate/L-lactate_DH-like"/>
</dbReference>